<evidence type="ECO:0000256" key="7">
    <source>
        <dbReference type="ARBA" id="ARBA00022824"/>
    </source>
</evidence>
<keyword evidence="9 14" id="KW-0560">Oxidoreductase</keyword>
<dbReference type="EMBL" id="GBXI01010846">
    <property type="protein sequence ID" value="JAD03446.1"/>
    <property type="molecule type" value="Transcribed_RNA"/>
</dbReference>
<dbReference type="GO" id="GO:0005789">
    <property type="term" value="C:endoplasmic reticulum membrane"/>
    <property type="evidence" value="ECO:0007669"/>
    <property type="project" value="UniProtKB-SubCell"/>
</dbReference>
<dbReference type="PANTHER" id="PTHR24292">
    <property type="entry name" value="CYTOCHROME P450"/>
    <property type="match status" value="1"/>
</dbReference>
<evidence type="ECO:0000256" key="6">
    <source>
        <dbReference type="ARBA" id="ARBA00022723"/>
    </source>
</evidence>
<name>A0A0A1WXR6_ZEUCU</name>
<dbReference type="FunFam" id="1.10.630.10:FF:000042">
    <property type="entry name" value="Cytochrome P450"/>
    <property type="match status" value="1"/>
</dbReference>
<dbReference type="InterPro" id="IPR050476">
    <property type="entry name" value="Insect_CytP450_Detox"/>
</dbReference>
<dbReference type="GO" id="GO:0020037">
    <property type="term" value="F:heme binding"/>
    <property type="evidence" value="ECO:0007669"/>
    <property type="project" value="InterPro"/>
</dbReference>
<evidence type="ECO:0000256" key="2">
    <source>
        <dbReference type="ARBA" id="ARBA00004174"/>
    </source>
</evidence>
<evidence type="ECO:0000256" key="8">
    <source>
        <dbReference type="ARBA" id="ARBA00022848"/>
    </source>
</evidence>
<dbReference type="InterPro" id="IPR002401">
    <property type="entry name" value="Cyt_P450_E_grp-I"/>
</dbReference>
<dbReference type="GO" id="GO:0005506">
    <property type="term" value="F:iron ion binding"/>
    <property type="evidence" value="ECO:0007669"/>
    <property type="project" value="InterPro"/>
</dbReference>
<evidence type="ECO:0000256" key="1">
    <source>
        <dbReference type="ARBA" id="ARBA00001971"/>
    </source>
</evidence>
<keyword evidence="11 14" id="KW-0503">Monooxygenase</keyword>
<evidence type="ECO:0000256" key="10">
    <source>
        <dbReference type="ARBA" id="ARBA00023004"/>
    </source>
</evidence>
<dbReference type="SUPFAM" id="SSF48264">
    <property type="entry name" value="Cytochrome P450"/>
    <property type="match status" value="1"/>
</dbReference>
<dbReference type="PANTHER" id="PTHR24292:SF100">
    <property type="entry name" value="CYTOCHROME P450 6A16, ISOFORM B-RELATED"/>
    <property type="match status" value="1"/>
</dbReference>
<dbReference type="InterPro" id="IPR036396">
    <property type="entry name" value="Cyt_P450_sf"/>
</dbReference>
<keyword evidence="6 13" id="KW-0479">Metal-binding</keyword>
<keyword evidence="12" id="KW-0472">Membrane</keyword>
<organism evidence="15">
    <name type="scientific">Zeugodacus cucurbitae</name>
    <name type="common">Melon fruit fly</name>
    <name type="synonym">Bactrocera cucurbitae</name>
    <dbReference type="NCBI Taxonomy" id="28588"/>
    <lineage>
        <taxon>Eukaryota</taxon>
        <taxon>Metazoa</taxon>
        <taxon>Ecdysozoa</taxon>
        <taxon>Arthropoda</taxon>
        <taxon>Hexapoda</taxon>
        <taxon>Insecta</taxon>
        <taxon>Pterygota</taxon>
        <taxon>Neoptera</taxon>
        <taxon>Endopterygota</taxon>
        <taxon>Diptera</taxon>
        <taxon>Brachycera</taxon>
        <taxon>Muscomorpha</taxon>
        <taxon>Tephritoidea</taxon>
        <taxon>Tephritidae</taxon>
        <taxon>Zeugodacus</taxon>
        <taxon>Zeugodacus</taxon>
    </lineage>
</organism>
<evidence type="ECO:0000256" key="13">
    <source>
        <dbReference type="PIRSR" id="PIRSR602401-1"/>
    </source>
</evidence>
<dbReference type="PROSITE" id="PS00086">
    <property type="entry name" value="CYTOCHROME_P450"/>
    <property type="match status" value="1"/>
</dbReference>
<evidence type="ECO:0000256" key="11">
    <source>
        <dbReference type="ARBA" id="ARBA00023033"/>
    </source>
</evidence>
<comment type="cofactor">
    <cofactor evidence="1 13">
        <name>heme</name>
        <dbReference type="ChEBI" id="CHEBI:30413"/>
    </cofactor>
</comment>
<evidence type="ECO:0000256" key="5">
    <source>
        <dbReference type="ARBA" id="ARBA00022617"/>
    </source>
</evidence>
<protein>
    <submittedName>
        <fullName evidence="15">Probable cytochrome P450 6a23</fullName>
    </submittedName>
</protein>
<gene>
    <name evidence="15" type="primary">Cyp6a23_1</name>
    <name evidence="15" type="ORF">g.11928</name>
</gene>
<comment type="subcellular location">
    <subcellularLocation>
        <location evidence="3">Endoplasmic reticulum membrane</location>
        <topology evidence="3">Peripheral membrane protein</topology>
    </subcellularLocation>
    <subcellularLocation>
        <location evidence="2">Microsome membrane</location>
        <topology evidence="2">Peripheral membrane protein</topology>
    </subcellularLocation>
</comment>
<dbReference type="CDD" id="cd11056">
    <property type="entry name" value="CYP6-like"/>
    <property type="match status" value="1"/>
</dbReference>
<evidence type="ECO:0000256" key="12">
    <source>
        <dbReference type="ARBA" id="ARBA00023136"/>
    </source>
</evidence>
<comment type="similarity">
    <text evidence="4 14">Belongs to the cytochrome P450 family.</text>
</comment>
<keyword evidence="7" id="KW-0256">Endoplasmic reticulum</keyword>
<dbReference type="Pfam" id="PF00067">
    <property type="entry name" value="p450"/>
    <property type="match status" value="1"/>
</dbReference>
<dbReference type="GO" id="GO:0016705">
    <property type="term" value="F:oxidoreductase activity, acting on paired donors, with incorporation or reduction of molecular oxygen"/>
    <property type="evidence" value="ECO:0007669"/>
    <property type="project" value="InterPro"/>
</dbReference>
<reference evidence="15" key="1">
    <citation type="submission" date="2014-11" db="EMBL/GenBank/DDBJ databases">
        <authorList>
            <person name="Geib S."/>
        </authorList>
    </citation>
    <scope>NUCLEOTIDE SEQUENCE</scope>
</reference>
<sequence length="498" mass="57517">MSTIIALLAIVITLIIYLLRYQQSYWQRRGVPHDPPSFPLGALKEWRRTKSFSEIMAPIYTKFKGTGPFCGIYFLLEPAVFVLDLELVKKVLIKDFQNFQDRGVFHNEIEDPLTGNLFQLDGPKWNVLRKKLTPTFTSGKMKLMFPAVVKVAQELIQVMGEKSKNAADNILEITELQARYTADVIGSCAFGLECNSLRNPDAEFVRMGRKALIERRHSILIDTFMESYPRLARKLNLVSLTKEVQDFYTGIVRKTVEYREQNQVKRNDFMNILLEMKNKEGEKDGLSVEEIAAQAYIFFLAGFETSSTTMGFALYELARNQDVQNRLRQEINTTLAQHNNECTYEAIQQMKYLEQVLSETLRKYPVLPWVERVAKADYDTGDPHYLIEKNSRVLILSYGIHHDPEYYPDPEKFDPERFTEEEIQKRPACTWIPFGDGPRNCIGLRFGKMQALIGLALLIKHFRFSFALQTPAVLTYNKENVLLSAEHGIHLKVEQIEE</sequence>
<dbReference type="PRINTS" id="PR00463">
    <property type="entry name" value="EP450I"/>
</dbReference>
<dbReference type="PRINTS" id="PR00385">
    <property type="entry name" value="P450"/>
</dbReference>
<evidence type="ECO:0000256" key="4">
    <source>
        <dbReference type="ARBA" id="ARBA00010617"/>
    </source>
</evidence>
<dbReference type="InterPro" id="IPR001128">
    <property type="entry name" value="Cyt_P450"/>
</dbReference>
<dbReference type="InterPro" id="IPR017972">
    <property type="entry name" value="Cyt_P450_CS"/>
</dbReference>
<evidence type="ECO:0000256" key="9">
    <source>
        <dbReference type="ARBA" id="ARBA00023002"/>
    </source>
</evidence>
<keyword evidence="10 13" id="KW-0408">Iron</keyword>
<dbReference type="AlphaFoldDB" id="A0A0A1WXR6"/>
<proteinExistence type="inferred from homology"/>
<feature type="binding site" description="axial binding residue" evidence="13">
    <location>
        <position position="441"/>
    </location>
    <ligand>
        <name>heme</name>
        <dbReference type="ChEBI" id="CHEBI:30413"/>
    </ligand>
    <ligandPart>
        <name>Fe</name>
        <dbReference type="ChEBI" id="CHEBI:18248"/>
    </ligandPart>
</feature>
<keyword evidence="8" id="KW-0492">Microsome</keyword>
<evidence type="ECO:0000256" key="14">
    <source>
        <dbReference type="RuleBase" id="RU000461"/>
    </source>
</evidence>
<evidence type="ECO:0000256" key="3">
    <source>
        <dbReference type="ARBA" id="ARBA00004406"/>
    </source>
</evidence>
<keyword evidence="5 13" id="KW-0349">Heme</keyword>
<dbReference type="Gene3D" id="1.10.630.10">
    <property type="entry name" value="Cytochrome P450"/>
    <property type="match status" value="1"/>
</dbReference>
<evidence type="ECO:0000313" key="15">
    <source>
        <dbReference type="EMBL" id="JAD03446.1"/>
    </source>
</evidence>
<reference evidence="15" key="2">
    <citation type="journal article" date="2015" name="Gigascience">
        <title>Reconstructing a comprehensive transcriptome assembly of a white-pupal translocated strain of the pest fruit fly Bactrocera cucurbitae.</title>
        <authorList>
            <person name="Sim S.B."/>
            <person name="Calla B."/>
            <person name="Hall B."/>
            <person name="DeRego T."/>
            <person name="Geib S.M."/>
        </authorList>
    </citation>
    <scope>NUCLEOTIDE SEQUENCE</scope>
</reference>
<dbReference type="GO" id="GO:0004497">
    <property type="term" value="F:monooxygenase activity"/>
    <property type="evidence" value="ECO:0007669"/>
    <property type="project" value="UniProtKB-KW"/>
</dbReference>
<accession>A0A0A1WXR6</accession>